<feature type="domain" description="SbsA Ig-like" evidence="3">
    <location>
        <begin position="33"/>
        <end position="142"/>
    </location>
</feature>
<dbReference type="AlphaFoldDB" id="A0A7C4Z4Z3"/>
<dbReference type="InterPro" id="IPR032812">
    <property type="entry name" value="SbsA_Ig"/>
</dbReference>
<comment type="caution">
    <text evidence="4">The sequence shown here is derived from an EMBL/GenBank/DDBJ whole genome shotgun (WGS) entry which is preliminary data.</text>
</comment>
<evidence type="ECO:0000313" key="4">
    <source>
        <dbReference type="EMBL" id="HGY09173.1"/>
    </source>
</evidence>
<name>A0A7C4Z4Z3_9DEIN</name>
<dbReference type="Gene3D" id="2.60.40.3710">
    <property type="match status" value="1"/>
</dbReference>
<accession>A0A7C4Z4Z3</accession>
<protein>
    <recommendedName>
        <fullName evidence="3">SbsA Ig-like domain-containing protein</fullName>
    </recommendedName>
</protein>
<keyword evidence="1 2" id="KW-0732">Signal</keyword>
<sequence>MMPMLQNRMPWIPFALLTLLVLAACGSNPGPTDTDPPTVISVFPQDGYHGFKRGQAITIGFSEPMDAAATEGAFQLLDSAGAPVAVSFSWEDEGRRLVAAPVDPVAYSADASYTNYRLLLSTGAKDKAGNPLAQGLDVTFSTLRRVTATLTSEAIDGMVFSGSSHLTYDDLDHIWVGDRDTNRCVYGYFSFALTGLPEDLEEVYDARFFAYATGVEGTPYNDLGGWLLLDHVDYGDSLDGSDFDLAPLSDPDNNPETLQASDGWSTGWFVVGNLQRWLQGDLDAGRNRIQLRYRFADCTDGDGSHDTLHLTSAESSSNQPYLEVDYLVP</sequence>
<proteinExistence type="predicted"/>
<evidence type="ECO:0000256" key="1">
    <source>
        <dbReference type="ARBA" id="ARBA00022729"/>
    </source>
</evidence>
<dbReference type="EMBL" id="DRPZ01000101">
    <property type="protein sequence ID" value="HGY09173.1"/>
    <property type="molecule type" value="Genomic_DNA"/>
</dbReference>
<evidence type="ECO:0000256" key="2">
    <source>
        <dbReference type="SAM" id="SignalP"/>
    </source>
</evidence>
<reference evidence="4" key="1">
    <citation type="journal article" date="2020" name="mSystems">
        <title>Genome- and Community-Level Interaction Insights into Carbon Utilization and Element Cycling Functions of Hydrothermarchaeota in Hydrothermal Sediment.</title>
        <authorList>
            <person name="Zhou Z."/>
            <person name="Liu Y."/>
            <person name="Xu W."/>
            <person name="Pan J."/>
            <person name="Luo Z.H."/>
            <person name="Li M."/>
        </authorList>
    </citation>
    <scope>NUCLEOTIDE SEQUENCE [LARGE SCALE GENOMIC DNA]</scope>
    <source>
        <strain evidence="4">HyVt-570</strain>
    </source>
</reference>
<dbReference type="Pfam" id="PF13205">
    <property type="entry name" value="Big_5"/>
    <property type="match status" value="1"/>
</dbReference>
<gene>
    <name evidence="4" type="ORF">ENK37_03835</name>
</gene>
<organism evidence="4">
    <name type="scientific">Oceanithermus profundus</name>
    <dbReference type="NCBI Taxonomy" id="187137"/>
    <lineage>
        <taxon>Bacteria</taxon>
        <taxon>Thermotogati</taxon>
        <taxon>Deinococcota</taxon>
        <taxon>Deinococci</taxon>
        <taxon>Thermales</taxon>
        <taxon>Thermaceae</taxon>
        <taxon>Oceanithermus</taxon>
    </lineage>
</organism>
<dbReference type="Proteomes" id="UP000885759">
    <property type="component" value="Unassembled WGS sequence"/>
</dbReference>
<feature type="signal peptide" evidence="2">
    <location>
        <begin position="1"/>
        <end position="23"/>
    </location>
</feature>
<feature type="chain" id="PRO_5027915487" description="SbsA Ig-like domain-containing protein" evidence="2">
    <location>
        <begin position="24"/>
        <end position="329"/>
    </location>
</feature>
<evidence type="ECO:0000259" key="3">
    <source>
        <dbReference type="Pfam" id="PF13205"/>
    </source>
</evidence>